<gene>
    <name evidence="2" type="ORF">K489DRAFT_66948</name>
</gene>
<evidence type="ECO:0000313" key="2">
    <source>
        <dbReference type="RefSeq" id="XP_033456492.1"/>
    </source>
</evidence>
<accession>A0A6J3LUJ7</accession>
<dbReference type="Proteomes" id="UP000504637">
    <property type="component" value="Unplaced"/>
</dbReference>
<proteinExistence type="predicted"/>
<dbReference type="OrthoDB" id="3763505at2759"/>
<protein>
    <submittedName>
        <fullName evidence="2">Uncharacterized protein</fullName>
    </submittedName>
</protein>
<organism evidence="2">
    <name type="scientific">Dissoconium aciculare CBS 342.82</name>
    <dbReference type="NCBI Taxonomy" id="1314786"/>
    <lineage>
        <taxon>Eukaryota</taxon>
        <taxon>Fungi</taxon>
        <taxon>Dikarya</taxon>
        <taxon>Ascomycota</taxon>
        <taxon>Pezizomycotina</taxon>
        <taxon>Dothideomycetes</taxon>
        <taxon>Dothideomycetidae</taxon>
        <taxon>Mycosphaerellales</taxon>
        <taxon>Dissoconiaceae</taxon>
        <taxon>Dissoconium</taxon>
    </lineage>
</organism>
<dbReference type="AlphaFoldDB" id="A0A6J3LUJ7"/>
<dbReference type="GeneID" id="54366622"/>
<dbReference type="RefSeq" id="XP_033456492.1">
    <property type="nucleotide sequence ID" value="XM_033608821.1"/>
</dbReference>
<sequence length="88" mass="9793">MAPTHFLLQVRDILEIVICSRFGCACISGLSTDLWASPDCCIRMMSETKRNKTYSTRDSHVVTHRSTNLAVSHLNMGERTGSLAFSCL</sequence>
<keyword evidence="1" id="KW-1185">Reference proteome</keyword>
<reference evidence="2" key="3">
    <citation type="submission" date="2025-08" db="UniProtKB">
        <authorList>
            <consortium name="RefSeq"/>
        </authorList>
    </citation>
    <scope>IDENTIFICATION</scope>
    <source>
        <strain evidence="2">CBS 342.82</strain>
    </source>
</reference>
<name>A0A6J3LUJ7_9PEZI</name>
<reference evidence="2" key="1">
    <citation type="submission" date="2020-01" db="EMBL/GenBank/DDBJ databases">
        <authorList>
            <consortium name="DOE Joint Genome Institute"/>
            <person name="Haridas S."/>
            <person name="Albert R."/>
            <person name="Binder M."/>
            <person name="Bloem J."/>
            <person name="Labutti K."/>
            <person name="Salamov A."/>
            <person name="Andreopoulos B."/>
            <person name="Baker S.E."/>
            <person name="Barry K."/>
            <person name="Bills G."/>
            <person name="Bluhm B.H."/>
            <person name="Cannon C."/>
            <person name="Castanera R."/>
            <person name="Culley D.E."/>
            <person name="Daum C."/>
            <person name="Ezra D."/>
            <person name="Gonzalez J.B."/>
            <person name="Henrissat B."/>
            <person name="Kuo A."/>
            <person name="Liang C."/>
            <person name="Lipzen A."/>
            <person name="Lutzoni F."/>
            <person name="Magnuson J."/>
            <person name="Mondo S."/>
            <person name="Nolan M."/>
            <person name="Ohm R."/>
            <person name="Pangilinan J."/>
            <person name="Park H.-J."/>
            <person name="Ramirez L."/>
            <person name="Alfaro M."/>
            <person name="Sun H."/>
            <person name="Tritt A."/>
            <person name="Yoshinaga Y."/>
            <person name="Zwiers L.-H."/>
            <person name="Turgeon B.G."/>
            <person name="Goodwin S.B."/>
            <person name="Spatafora J.W."/>
            <person name="Crous P.W."/>
            <person name="Grigoriev I.V."/>
        </authorList>
    </citation>
    <scope>NUCLEOTIDE SEQUENCE</scope>
    <source>
        <strain evidence="2">CBS 342.82</strain>
    </source>
</reference>
<evidence type="ECO:0000313" key="1">
    <source>
        <dbReference type="Proteomes" id="UP000504637"/>
    </source>
</evidence>
<reference evidence="2" key="2">
    <citation type="submission" date="2020-04" db="EMBL/GenBank/DDBJ databases">
        <authorList>
            <consortium name="NCBI Genome Project"/>
        </authorList>
    </citation>
    <scope>NUCLEOTIDE SEQUENCE</scope>
    <source>
        <strain evidence="2">CBS 342.82</strain>
    </source>
</reference>